<dbReference type="EC" id="3.1.21.-" evidence="5"/>
<dbReference type="Gene3D" id="1.10.287.1120">
    <property type="entry name" value="Bipartite methylase S protein"/>
    <property type="match status" value="1"/>
</dbReference>
<gene>
    <name evidence="5" type="ORF">NPX36_07330</name>
</gene>
<dbReference type="Proteomes" id="UP001317001">
    <property type="component" value="Chromosome"/>
</dbReference>
<dbReference type="Gene3D" id="3.90.220.20">
    <property type="entry name" value="DNA methylase specificity domains"/>
    <property type="match status" value="2"/>
</dbReference>
<sequence length="419" mass="47510">MSKNKLIPELRFPEFKNEGEWEYEELGKVSEIVRGGSPRPIQDYLTTSDDGLNWLKIADVPSDSKYITGTKEKVIKEALSSTREVNIGDLILSNSMSFGRPYILKIRTCIHDGWIAIRKISKVTFEDYLYYFISSESSQSYFNSNAAGAAVKNLNADIIKLLPIHFPNNKKEQQKIASCLSSLDEVIAAHNQKLDLLKDHKKGLMQNLFPQEGEKVPKVRFPEFHSPLVKVGFADLGDIKIGLTHKPDYINSGVPFLSSKNISNGYIDFTNVQYISREKFESMPESTKPKLGDILFTRVGSNLGNPIVLEQDIEFGIFVSLGAFRVNKKANNFYMKYWMESDLFWKQVNQKVAGGAKDNLNSTWLREFELFIPSVEEQQKIASCLSSLDALITAQAEKIEQLKQHKKGLMQGLFPKMND</sequence>
<organism evidence="5 6">
    <name type="scientific">Paenimyroides aestuarii</name>
    <dbReference type="NCBI Taxonomy" id="2968490"/>
    <lineage>
        <taxon>Bacteria</taxon>
        <taxon>Pseudomonadati</taxon>
        <taxon>Bacteroidota</taxon>
        <taxon>Flavobacteriia</taxon>
        <taxon>Flavobacteriales</taxon>
        <taxon>Flavobacteriaceae</taxon>
        <taxon>Paenimyroides</taxon>
    </lineage>
</organism>
<keyword evidence="5" id="KW-0255">Endonuclease</keyword>
<dbReference type="SUPFAM" id="SSF116734">
    <property type="entry name" value="DNA methylase specificity domain"/>
    <property type="match status" value="2"/>
</dbReference>
<accession>A0ABY5NNU8</accession>
<protein>
    <submittedName>
        <fullName evidence="5">Restriction endonuclease subunit S</fullName>
        <ecNumber evidence="5">3.1.21.-</ecNumber>
    </submittedName>
</protein>
<feature type="domain" description="Type I restriction modification DNA specificity" evidence="4">
    <location>
        <begin position="20"/>
        <end position="197"/>
    </location>
</feature>
<dbReference type="CDD" id="cd17246">
    <property type="entry name" value="RMtype1_S_SonII-TRD2-CR2_like"/>
    <property type="match status" value="1"/>
</dbReference>
<dbReference type="EMBL" id="CP102382">
    <property type="protein sequence ID" value="UUV20179.1"/>
    <property type="molecule type" value="Genomic_DNA"/>
</dbReference>
<dbReference type="GO" id="GO:0016787">
    <property type="term" value="F:hydrolase activity"/>
    <property type="evidence" value="ECO:0007669"/>
    <property type="project" value="UniProtKB-KW"/>
</dbReference>
<evidence type="ECO:0000256" key="1">
    <source>
        <dbReference type="ARBA" id="ARBA00010923"/>
    </source>
</evidence>
<reference evidence="5 6" key="1">
    <citation type="submission" date="2022-08" db="EMBL/GenBank/DDBJ databases">
        <title>Myroides zhujiangensis sp. nov., a novel bacterium isolated from sediment in the Pearl River Estuary.</title>
        <authorList>
            <person name="Cui L."/>
        </authorList>
    </citation>
    <scope>NUCLEOTIDE SEQUENCE [LARGE SCALE GENOMIC DNA]</scope>
    <source>
        <strain evidence="5 6">SCSIO 72103</strain>
    </source>
</reference>
<keyword evidence="3" id="KW-0238">DNA-binding</keyword>
<name>A0ABY5NNU8_9FLAO</name>
<dbReference type="InterPro" id="IPR000055">
    <property type="entry name" value="Restrct_endonuc_typeI_TRD"/>
</dbReference>
<evidence type="ECO:0000259" key="4">
    <source>
        <dbReference type="Pfam" id="PF01420"/>
    </source>
</evidence>
<dbReference type="InterPro" id="IPR052021">
    <property type="entry name" value="Type-I_RS_S_subunit"/>
</dbReference>
<evidence type="ECO:0000313" key="6">
    <source>
        <dbReference type="Proteomes" id="UP001317001"/>
    </source>
</evidence>
<dbReference type="PANTHER" id="PTHR30408">
    <property type="entry name" value="TYPE-1 RESTRICTION ENZYME ECOKI SPECIFICITY PROTEIN"/>
    <property type="match status" value="1"/>
</dbReference>
<keyword evidence="6" id="KW-1185">Reference proteome</keyword>
<evidence type="ECO:0000313" key="5">
    <source>
        <dbReference type="EMBL" id="UUV20179.1"/>
    </source>
</evidence>
<comment type="similarity">
    <text evidence="1">Belongs to the type-I restriction system S methylase family.</text>
</comment>
<dbReference type="InterPro" id="IPR044946">
    <property type="entry name" value="Restrct_endonuc_typeI_TRD_sf"/>
</dbReference>
<proteinExistence type="inferred from homology"/>
<evidence type="ECO:0000256" key="2">
    <source>
        <dbReference type="ARBA" id="ARBA00022747"/>
    </source>
</evidence>
<dbReference type="GO" id="GO:0004519">
    <property type="term" value="F:endonuclease activity"/>
    <property type="evidence" value="ECO:0007669"/>
    <property type="project" value="UniProtKB-KW"/>
</dbReference>
<dbReference type="RefSeq" id="WP_257498084.1">
    <property type="nucleotide sequence ID" value="NZ_CP102382.1"/>
</dbReference>
<feature type="domain" description="Type I restriction modification DNA specificity" evidence="4">
    <location>
        <begin position="254"/>
        <end position="404"/>
    </location>
</feature>
<dbReference type="Pfam" id="PF01420">
    <property type="entry name" value="Methylase_S"/>
    <property type="match status" value="2"/>
</dbReference>
<dbReference type="PANTHER" id="PTHR30408:SF12">
    <property type="entry name" value="TYPE I RESTRICTION ENZYME MJAVIII SPECIFICITY SUBUNIT"/>
    <property type="match status" value="1"/>
</dbReference>
<keyword evidence="2" id="KW-0680">Restriction system</keyword>
<keyword evidence="5" id="KW-0378">Hydrolase</keyword>
<dbReference type="CDD" id="cd17283">
    <property type="entry name" value="RMtype1_S_Hpy180ORF7835P_TRD2-CR2_like"/>
    <property type="match status" value="1"/>
</dbReference>
<evidence type="ECO:0000256" key="3">
    <source>
        <dbReference type="ARBA" id="ARBA00023125"/>
    </source>
</evidence>
<keyword evidence="5" id="KW-0540">Nuclease</keyword>